<dbReference type="InterPro" id="IPR029063">
    <property type="entry name" value="SAM-dependent_MTases_sf"/>
</dbReference>
<feature type="domain" description="Methyltransferase type 11" evidence="4">
    <location>
        <begin position="49"/>
        <end position="142"/>
    </location>
</feature>
<evidence type="ECO:0000313" key="5">
    <source>
        <dbReference type="EMBL" id="MBB3126441.1"/>
    </source>
</evidence>
<name>A0A839TIF1_9BACL</name>
<dbReference type="Gene3D" id="3.40.50.150">
    <property type="entry name" value="Vaccinia Virus protein VP39"/>
    <property type="match status" value="1"/>
</dbReference>
<evidence type="ECO:0000256" key="3">
    <source>
        <dbReference type="ARBA" id="ARBA00022691"/>
    </source>
</evidence>
<sequence>MKERVLEAYSKLAKDYEFHTDSDSGANAYYERPAMLELLPSDLSGLHVLDAGCAAGWYTEQFITRGAVVSAIDLSPDMVQAAKRRVGDQADIRVHDLSEPLPYDADKFDLILSSLTLHYIEDWDPLFREFQRVLKPGGTFLFSVHHPFMDFTVFERPDYFARELLVDRWTKKEAGSVEVTFFRRPLQEIVNMTSKWFVLDRLIEPRPVPEFMERLPESADFYQRILHRPHFLIMKAHKPE</sequence>
<dbReference type="AlphaFoldDB" id="A0A839TIF1"/>
<evidence type="ECO:0000313" key="6">
    <source>
        <dbReference type="Proteomes" id="UP000517523"/>
    </source>
</evidence>
<comment type="caution">
    <text evidence="5">The sequence shown here is derived from an EMBL/GenBank/DDBJ whole genome shotgun (WGS) entry which is preliminary data.</text>
</comment>
<dbReference type="EMBL" id="JACHXJ010000001">
    <property type="protein sequence ID" value="MBB3126441.1"/>
    <property type="molecule type" value="Genomic_DNA"/>
</dbReference>
<keyword evidence="1 5" id="KW-0489">Methyltransferase</keyword>
<dbReference type="GO" id="GO:0008757">
    <property type="term" value="F:S-adenosylmethionine-dependent methyltransferase activity"/>
    <property type="evidence" value="ECO:0007669"/>
    <property type="project" value="InterPro"/>
</dbReference>
<keyword evidence="3" id="KW-0949">S-adenosyl-L-methionine</keyword>
<gene>
    <name evidence="5" type="ORF">FHS19_001095</name>
</gene>
<organism evidence="5 6">
    <name type="scientific">Paenibacillus rhizosphaerae</name>
    <dbReference type="NCBI Taxonomy" id="297318"/>
    <lineage>
        <taxon>Bacteria</taxon>
        <taxon>Bacillati</taxon>
        <taxon>Bacillota</taxon>
        <taxon>Bacilli</taxon>
        <taxon>Bacillales</taxon>
        <taxon>Paenibacillaceae</taxon>
        <taxon>Paenibacillus</taxon>
    </lineage>
</organism>
<dbReference type="PANTHER" id="PTHR43464">
    <property type="entry name" value="METHYLTRANSFERASE"/>
    <property type="match status" value="1"/>
</dbReference>
<keyword evidence="2 5" id="KW-0808">Transferase</keyword>
<accession>A0A839TIF1</accession>
<dbReference type="RefSeq" id="WP_183579619.1">
    <property type="nucleotide sequence ID" value="NZ_JACHXJ010000001.1"/>
</dbReference>
<dbReference type="PANTHER" id="PTHR43464:SF19">
    <property type="entry name" value="UBIQUINONE BIOSYNTHESIS O-METHYLTRANSFERASE, MITOCHONDRIAL"/>
    <property type="match status" value="1"/>
</dbReference>
<evidence type="ECO:0000256" key="2">
    <source>
        <dbReference type="ARBA" id="ARBA00022679"/>
    </source>
</evidence>
<dbReference type="SUPFAM" id="SSF53335">
    <property type="entry name" value="S-adenosyl-L-methionine-dependent methyltransferases"/>
    <property type="match status" value="1"/>
</dbReference>
<evidence type="ECO:0000256" key="1">
    <source>
        <dbReference type="ARBA" id="ARBA00022603"/>
    </source>
</evidence>
<evidence type="ECO:0000259" key="4">
    <source>
        <dbReference type="Pfam" id="PF08241"/>
    </source>
</evidence>
<dbReference type="Pfam" id="PF08241">
    <property type="entry name" value="Methyltransf_11"/>
    <property type="match status" value="1"/>
</dbReference>
<protein>
    <submittedName>
        <fullName evidence="5">SAM-dependent methyltransferase</fullName>
    </submittedName>
</protein>
<dbReference type="CDD" id="cd02440">
    <property type="entry name" value="AdoMet_MTases"/>
    <property type="match status" value="1"/>
</dbReference>
<reference evidence="5 6" key="1">
    <citation type="submission" date="2020-08" db="EMBL/GenBank/DDBJ databases">
        <title>Genomic Encyclopedia of Type Strains, Phase III (KMG-III): the genomes of soil and plant-associated and newly described type strains.</title>
        <authorList>
            <person name="Whitman W."/>
        </authorList>
    </citation>
    <scope>NUCLEOTIDE SEQUENCE [LARGE SCALE GENOMIC DNA]</scope>
    <source>
        <strain evidence="5 6">CECT 5831</strain>
    </source>
</reference>
<dbReference type="GO" id="GO:0032259">
    <property type="term" value="P:methylation"/>
    <property type="evidence" value="ECO:0007669"/>
    <property type="project" value="UniProtKB-KW"/>
</dbReference>
<proteinExistence type="predicted"/>
<dbReference type="InterPro" id="IPR013216">
    <property type="entry name" value="Methyltransf_11"/>
</dbReference>
<dbReference type="Proteomes" id="UP000517523">
    <property type="component" value="Unassembled WGS sequence"/>
</dbReference>